<dbReference type="EMBL" id="MNCJ02000328">
    <property type="protein sequence ID" value="KAF5774886.1"/>
    <property type="molecule type" value="Genomic_DNA"/>
</dbReference>
<accession>A0A9K3EJK0</accession>
<sequence>MKNIWIYTIPLLVLCLVTCLPFVLIFGVSWWRFLVFVTFNTALSFVINRSSRSTDDEDIYEVLISSFTYKNKEVEKDVDSCVNIDEEDHFYNHYHYDYDDGCMSAPDDDENKNTPHGVDENKGLAQYIDEEDHRHDYDDGCMSAPDDDENKNASHNGVDDNKGLAQYVDEEDHHDDGCTSAPDDDENKNAPHGVDDSKGSAQRVNDDLKRRSEEFIERGKQRWRDEKERDRDEMMNK</sequence>
<keyword evidence="2" id="KW-1133">Transmembrane helix</keyword>
<proteinExistence type="predicted"/>
<reference evidence="3" key="1">
    <citation type="journal article" date="2017" name="Nature">
        <title>The sunflower genome provides insights into oil metabolism, flowering and Asterid evolution.</title>
        <authorList>
            <person name="Badouin H."/>
            <person name="Gouzy J."/>
            <person name="Grassa C.J."/>
            <person name="Murat F."/>
            <person name="Staton S.E."/>
            <person name="Cottret L."/>
            <person name="Lelandais-Briere C."/>
            <person name="Owens G.L."/>
            <person name="Carrere S."/>
            <person name="Mayjonade B."/>
            <person name="Legrand L."/>
            <person name="Gill N."/>
            <person name="Kane N.C."/>
            <person name="Bowers J.E."/>
            <person name="Hubner S."/>
            <person name="Bellec A."/>
            <person name="Berard A."/>
            <person name="Berges H."/>
            <person name="Blanchet N."/>
            <person name="Boniface M.C."/>
            <person name="Brunel D."/>
            <person name="Catrice O."/>
            <person name="Chaidir N."/>
            <person name="Claudel C."/>
            <person name="Donnadieu C."/>
            <person name="Faraut T."/>
            <person name="Fievet G."/>
            <person name="Helmstetter N."/>
            <person name="King M."/>
            <person name="Knapp S.J."/>
            <person name="Lai Z."/>
            <person name="Le Paslier M.C."/>
            <person name="Lippi Y."/>
            <person name="Lorenzon L."/>
            <person name="Mandel J.R."/>
            <person name="Marage G."/>
            <person name="Marchand G."/>
            <person name="Marquand E."/>
            <person name="Bret-Mestries E."/>
            <person name="Morien E."/>
            <person name="Nambeesan S."/>
            <person name="Nguyen T."/>
            <person name="Pegot-Espagnet P."/>
            <person name="Pouilly N."/>
            <person name="Raftis F."/>
            <person name="Sallet E."/>
            <person name="Schiex T."/>
            <person name="Thomas J."/>
            <person name="Vandecasteele C."/>
            <person name="Vares D."/>
            <person name="Vear F."/>
            <person name="Vautrin S."/>
            <person name="Crespi M."/>
            <person name="Mangin B."/>
            <person name="Burke J.M."/>
            <person name="Salse J."/>
            <person name="Munos S."/>
            <person name="Vincourt P."/>
            <person name="Rieseberg L.H."/>
            <person name="Langlade N.B."/>
        </authorList>
    </citation>
    <scope>NUCLEOTIDE SEQUENCE</scope>
    <source>
        <tissue evidence="3">Leaves</tissue>
    </source>
</reference>
<evidence type="ECO:0000256" key="2">
    <source>
        <dbReference type="SAM" id="Phobius"/>
    </source>
</evidence>
<dbReference type="Gramene" id="mRNA:HanXRQr2_Chr13g0605811">
    <property type="protein sequence ID" value="CDS:HanXRQr2_Chr13g0605811.1"/>
    <property type="gene ID" value="HanXRQr2_Chr13g0605811"/>
</dbReference>
<keyword evidence="2" id="KW-0812">Transmembrane</keyword>
<gene>
    <name evidence="3" type="ORF">HanXRQr2_Chr13g0605811</name>
</gene>
<comment type="caution">
    <text evidence="3">The sequence shown here is derived from an EMBL/GenBank/DDBJ whole genome shotgun (WGS) entry which is preliminary data.</text>
</comment>
<protein>
    <submittedName>
        <fullName evidence="3">Uncharacterized protein</fullName>
    </submittedName>
</protein>
<dbReference type="AlphaFoldDB" id="A0A9K3EJK0"/>
<evidence type="ECO:0000313" key="4">
    <source>
        <dbReference type="Proteomes" id="UP000215914"/>
    </source>
</evidence>
<organism evidence="3 4">
    <name type="scientific">Helianthus annuus</name>
    <name type="common">Common sunflower</name>
    <dbReference type="NCBI Taxonomy" id="4232"/>
    <lineage>
        <taxon>Eukaryota</taxon>
        <taxon>Viridiplantae</taxon>
        <taxon>Streptophyta</taxon>
        <taxon>Embryophyta</taxon>
        <taxon>Tracheophyta</taxon>
        <taxon>Spermatophyta</taxon>
        <taxon>Magnoliopsida</taxon>
        <taxon>eudicotyledons</taxon>
        <taxon>Gunneridae</taxon>
        <taxon>Pentapetalae</taxon>
        <taxon>asterids</taxon>
        <taxon>campanulids</taxon>
        <taxon>Asterales</taxon>
        <taxon>Asteraceae</taxon>
        <taxon>Asteroideae</taxon>
        <taxon>Heliantheae alliance</taxon>
        <taxon>Heliantheae</taxon>
        <taxon>Helianthus</taxon>
    </lineage>
</organism>
<feature type="compositionally biased region" description="Basic and acidic residues" evidence="1">
    <location>
        <begin position="187"/>
        <end position="237"/>
    </location>
</feature>
<evidence type="ECO:0000256" key="1">
    <source>
        <dbReference type="SAM" id="MobiDB-lite"/>
    </source>
</evidence>
<dbReference type="Proteomes" id="UP000215914">
    <property type="component" value="Unassembled WGS sequence"/>
</dbReference>
<keyword evidence="4" id="KW-1185">Reference proteome</keyword>
<reference evidence="3" key="2">
    <citation type="submission" date="2020-06" db="EMBL/GenBank/DDBJ databases">
        <title>Helianthus annuus Genome sequencing and assembly Release 2.</title>
        <authorList>
            <person name="Gouzy J."/>
            <person name="Langlade N."/>
            <person name="Munos S."/>
        </authorList>
    </citation>
    <scope>NUCLEOTIDE SEQUENCE</scope>
    <source>
        <tissue evidence="3">Leaves</tissue>
    </source>
</reference>
<feature type="transmembrane region" description="Helical" evidence="2">
    <location>
        <begin position="5"/>
        <end position="24"/>
    </location>
</feature>
<keyword evidence="2" id="KW-0472">Membrane</keyword>
<name>A0A9K3EJK0_HELAN</name>
<evidence type="ECO:0000313" key="3">
    <source>
        <dbReference type="EMBL" id="KAF5774886.1"/>
    </source>
</evidence>
<feature type="region of interest" description="Disordered" evidence="1">
    <location>
        <begin position="135"/>
        <end position="237"/>
    </location>
</feature>